<comment type="caution">
    <text evidence="4">The sequence shown here is derived from an EMBL/GenBank/DDBJ whole genome shotgun (WGS) entry which is preliminary data.</text>
</comment>
<dbReference type="Pfam" id="PF00348">
    <property type="entry name" value="polyprenyl_synt"/>
    <property type="match status" value="1"/>
</dbReference>
<dbReference type="SUPFAM" id="SSF48576">
    <property type="entry name" value="Terpenoid synthases"/>
    <property type="match status" value="1"/>
</dbReference>
<dbReference type="Gene3D" id="1.10.600.10">
    <property type="entry name" value="Farnesyl Diphosphate Synthase"/>
    <property type="match status" value="1"/>
</dbReference>
<protein>
    <submittedName>
        <fullName evidence="4">Polyprenyl synthetase family protein</fullName>
    </submittedName>
</protein>
<keyword evidence="1" id="KW-0479">Metal-binding</keyword>
<dbReference type="GO" id="GO:0008299">
    <property type="term" value="P:isoprenoid biosynthetic process"/>
    <property type="evidence" value="ECO:0007669"/>
    <property type="project" value="InterPro"/>
</dbReference>
<organism evidence="4 5">
    <name type="scientific">Phytoactinopolyspora halophila</name>
    <dbReference type="NCBI Taxonomy" id="1981511"/>
    <lineage>
        <taxon>Bacteria</taxon>
        <taxon>Bacillati</taxon>
        <taxon>Actinomycetota</taxon>
        <taxon>Actinomycetes</taxon>
        <taxon>Jiangellales</taxon>
        <taxon>Jiangellaceae</taxon>
        <taxon>Phytoactinopolyspora</taxon>
    </lineage>
</organism>
<evidence type="ECO:0000256" key="2">
    <source>
        <dbReference type="ARBA" id="ARBA00022842"/>
    </source>
</evidence>
<keyword evidence="5" id="KW-1185">Reference proteome</keyword>
<dbReference type="OrthoDB" id="4497239at2"/>
<name>A0A329QTB5_9ACTN</name>
<dbReference type="GO" id="GO:0046872">
    <property type="term" value="F:metal ion binding"/>
    <property type="evidence" value="ECO:0007669"/>
    <property type="project" value="UniProtKB-KW"/>
</dbReference>
<dbReference type="InterPro" id="IPR008949">
    <property type="entry name" value="Isoprenoid_synthase_dom_sf"/>
</dbReference>
<dbReference type="GO" id="GO:0004659">
    <property type="term" value="F:prenyltransferase activity"/>
    <property type="evidence" value="ECO:0007669"/>
    <property type="project" value="InterPro"/>
</dbReference>
<dbReference type="InterPro" id="IPR000092">
    <property type="entry name" value="Polyprenyl_synt"/>
</dbReference>
<dbReference type="PANTHER" id="PTHR12001">
    <property type="entry name" value="GERANYLGERANYL PYROPHOSPHATE SYNTHASE"/>
    <property type="match status" value="1"/>
</dbReference>
<dbReference type="NCBIfam" id="NF041169">
    <property type="entry name" value="f2_encap_cargo4"/>
    <property type="match status" value="1"/>
</dbReference>
<reference evidence="4 5" key="1">
    <citation type="submission" date="2018-06" db="EMBL/GenBank/DDBJ databases">
        <title>Phytoactinopolyspora halophila sp. nov., a novel halophilic actinomycete isolated from a saline soil in China.</title>
        <authorList>
            <person name="Tang S.-K."/>
        </authorList>
    </citation>
    <scope>NUCLEOTIDE SEQUENCE [LARGE SCALE GENOMIC DNA]</scope>
    <source>
        <strain evidence="4 5">YIM 96934</strain>
    </source>
</reference>
<evidence type="ECO:0000256" key="3">
    <source>
        <dbReference type="RuleBase" id="RU004466"/>
    </source>
</evidence>
<sequence>MAVLETFTDDRPADEVLRWSRAMVEPALRTAVDELDEPMRHVASYHFGWCDEQGRPTSGQGGKVLRPALTLLCAEAVGGAPSSAVPAAVAVELAHNFSLLHDDVMDGDHTRRHRRTAWTVFGVDAAVLVGDGLLTLASHVVATSGHPAAQDGTRLLSAALLDLVNGQAADLECEGRDDVDVAECLAMVNGKTAALLGAACALGASFGNAEQRQVTGMHEFGRQVGMAFQIADDLLGIWGDPDVLGKPVHADLRARKKTVPVVAALTSGTPAGQQLAELYNRATPLSESELAHAAELIEAAGGRAWAREQTDAFLARALGQLEAAGVRRRACAELATLARLIVDRNH</sequence>
<dbReference type="CDD" id="cd00685">
    <property type="entry name" value="Trans_IPPS_HT"/>
    <property type="match status" value="1"/>
</dbReference>
<dbReference type="PROSITE" id="PS00444">
    <property type="entry name" value="POLYPRENYL_SYNTHASE_2"/>
    <property type="match status" value="1"/>
</dbReference>
<dbReference type="EMBL" id="QMIG01000005">
    <property type="protein sequence ID" value="RAW15644.1"/>
    <property type="molecule type" value="Genomic_DNA"/>
</dbReference>
<evidence type="ECO:0000313" key="4">
    <source>
        <dbReference type="EMBL" id="RAW15644.1"/>
    </source>
</evidence>
<accession>A0A329QTB5</accession>
<dbReference type="RefSeq" id="WP_112257845.1">
    <property type="nucleotide sequence ID" value="NZ_QMIG01000005.1"/>
</dbReference>
<dbReference type="PROSITE" id="PS00723">
    <property type="entry name" value="POLYPRENYL_SYNTHASE_1"/>
    <property type="match status" value="1"/>
</dbReference>
<dbReference type="AlphaFoldDB" id="A0A329QTB5"/>
<dbReference type="InterPro" id="IPR033749">
    <property type="entry name" value="Polyprenyl_synt_CS"/>
</dbReference>
<proteinExistence type="inferred from homology"/>
<keyword evidence="3" id="KW-0808">Transferase</keyword>
<dbReference type="SFLD" id="SFLDS00005">
    <property type="entry name" value="Isoprenoid_Synthase_Type_I"/>
    <property type="match status" value="1"/>
</dbReference>
<dbReference type="PANTHER" id="PTHR12001:SF86">
    <property type="entry name" value="GERANYLGERANYL DIPHOSPHATE SYNTHASE"/>
    <property type="match status" value="1"/>
</dbReference>
<dbReference type="Proteomes" id="UP000250462">
    <property type="component" value="Unassembled WGS sequence"/>
</dbReference>
<comment type="similarity">
    <text evidence="3">Belongs to the FPP/GGPP synthase family.</text>
</comment>
<keyword evidence="2" id="KW-0460">Magnesium</keyword>
<dbReference type="SFLD" id="SFLDG01017">
    <property type="entry name" value="Polyprenyl_Transferase_Like"/>
    <property type="match status" value="1"/>
</dbReference>
<gene>
    <name evidence="4" type="ORF">DPM12_08325</name>
</gene>
<evidence type="ECO:0000313" key="5">
    <source>
        <dbReference type="Proteomes" id="UP000250462"/>
    </source>
</evidence>
<evidence type="ECO:0000256" key="1">
    <source>
        <dbReference type="ARBA" id="ARBA00022723"/>
    </source>
</evidence>